<reference evidence="7" key="1">
    <citation type="journal article" date="2001" name="Int. J. Syst. Evol. Microbiol.">
        <title>Methanofollis aquaemaris sp. nov., a methanogen isolated from an aquaculture fish pond.</title>
        <authorList>
            <person name="Lai M.C."/>
            <person name="Chen S.C."/>
        </authorList>
    </citation>
    <scope>NUCLEOTIDE SEQUENCE</scope>
    <source>
        <strain evidence="7">N2F9704</strain>
    </source>
</reference>
<protein>
    <submittedName>
        <fullName evidence="7">3-dehydroquinate synthase II</fullName>
        <ecNumber evidence="7">1.4.1.24</ecNumber>
    </submittedName>
</protein>
<name>A0A8A3S6L0_9EURY</name>
<evidence type="ECO:0000256" key="1">
    <source>
        <dbReference type="ARBA" id="ARBA00022605"/>
    </source>
</evidence>
<dbReference type="RefSeq" id="WP_265580474.1">
    <property type="nucleotide sequence ID" value="NZ_CP036172.1"/>
</dbReference>
<dbReference type="GO" id="GO:0008652">
    <property type="term" value="P:amino acid biosynthetic process"/>
    <property type="evidence" value="ECO:0007669"/>
    <property type="project" value="UniProtKB-KW"/>
</dbReference>
<evidence type="ECO:0000313" key="7">
    <source>
        <dbReference type="EMBL" id="QSZ67573.1"/>
    </source>
</evidence>
<keyword evidence="2 7" id="KW-0560">Oxidoreductase</keyword>
<dbReference type="Pfam" id="PF26558">
    <property type="entry name" value="DHQS_2nd"/>
    <property type="match status" value="1"/>
</dbReference>
<feature type="domain" description="3-dehydroquinate synthase N-terminal" evidence="5">
    <location>
        <begin position="3"/>
        <end position="138"/>
    </location>
</feature>
<dbReference type="Pfam" id="PF01959">
    <property type="entry name" value="DHQS"/>
    <property type="match status" value="1"/>
</dbReference>
<dbReference type="InterPro" id="IPR030960">
    <property type="entry name" value="DHQS/DOIS_N"/>
</dbReference>
<dbReference type="KEGG" id="maqe:RJ40_08665"/>
<proteinExistence type="predicted"/>
<dbReference type="Proteomes" id="UP001042704">
    <property type="component" value="Chromosome"/>
</dbReference>
<dbReference type="PANTHER" id="PTHR33563">
    <property type="match status" value="1"/>
</dbReference>
<gene>
    <name evidence="7" type="ORF">RJ40_08665</name>
</gene>
<evidence type="ECO:0000259" key="5">
    <source>
        <dbReference type="Pfam" id="PF01959"/>
    </source>
</evidence>
<evidence type="ECO:0000259" key="6">
    <source>
        <dbReference type="Pfam" id="PF26558"/>
    </source>
</evidence>
<dbReference type="InterPro" id="IPR002812">
    <property type="entry name" value="DHQS"/>
</dbReference>
<dbReference type="GeneID" id="76424434"/>
<keyword evidence="1" id="KW-0028">Amino-acid biosynthesis</keyword>
<dbReference type="PANTHER" id="PTHR33563:SF1">
    <property type="entry name" value="3-DEHYDROQUINATE SYNTHASE"/>
    <property type="match status" value="1"/>
</dbReference>
<keyword evidence="8" id="KW-1185">Reference proteome</keyword>
<evidence type="ECO:0000256" key="4">
    <source>
        <dbReference type="ARBA" id="ARBA00023141"/>
    </source>
</evidence>
<evidence type="ECO:0000313" key="8">
    <source>
        <dbReference type="Proteomes" id="UP001042704"/>
    </source>
</evidence>
<dbReference type="InterPro" id="IPR056179">
    <property type="entry name" value="DHQS_C"/>
</dbReference>
<keyword evidence="4" id="KW-0057">Aromatic amino acid biosynthesis</keyword>
<accession>A0A8A3S6L0</accession>
<feature type="domain" description="3-dehydroquinate synthase C-terminal" evidence="6">
    <location>
        <begin position="151"/>
        <end position="324"/>
    </location>
</feature>
<dbReference type="EC" id="1.4.1.24" evidence="7"/>
<evidence type="ECO:0000256" key="3">
    <source>
        <dbReference type="ARBA" id="ARBA00023027"/>
    </source>
</evidence>
<sequence length="325" mass="33558">MTHFWVDVRPWRTDLATAAIEAGAGALVVEAAEDARALGRVTTVAPDGDLVPGTDVLFVEVTPETPLPQATGESLLVVSTPDWTVIPLENLVAVSDHVVAVVHTAEEAALALGILEKGVAGVLLGTDDPTEVGRVAAAVAARTPALGLEAFTVTGVRQIGMGDRACIDTCSLLAEEQGMLVGNTSSAFFLVLAETAENPYVSPRPFRVNAGAVHAYLLKPDGKTAYLSEVRAGDGVLVADGKGTTEEAAVGRVKTERRPLLLVEAETAAGRPAGIVLQNAETVRLLGTDGPVSVAALREGDVVLGLSMTAGRHFGMAVGETITET</sequence>
<dbReference type="EMBL" id="CP036172">
    <property type="protein sequence ID" value="QSZ67573.1"/>
    <property type="molecule type" value="Genomic_DNA"/>
</dbReference>
<dbReference type="GO" id="GO:0003856">
    <property type="term" value="F:3-dehydroquinate synthase activity"/>
    <property type="evidence" value="ECO:0007669"/>
    <property type="project" value="InterPro"/>
</dbReference>
<dbReference type="GO" id="GO:0009073">
    <property type="term" value="P:aromatic amino acid family biosynthetic process"/>
    <property type="evidence" value="ECO:0007669"/>
    <property type="project" value="UniProtKB-KW"/>
</dbReference>
<keyword evidence="3" id="KW-0520">NAD</keyword>
<dbReference type="AlphaFoldDB" id="A0A8A3S6L0"/>
<dbReference type="GO" id="GO:0102042">
    <property type="term" value="F:dehydroquinate synthase activity"/>
    <property type="evidence" value="ECO:0007669"/>
    <property type="project" value="UniProtKB-EC"/>
</dbReference>
<reference evidence="7" key="2">
    <citation type="submission" date="2019-02" db="EMBL/GenBank/DDBJ databases">
        <authorList>
            <person name="Chen S.-C."/>
            <person name="Chien H.-H."/>
            <person name="Lai M.-C."/>
        </authorList>
    </citation>
    <scope>NUCLEOTIDE SEQUENCE</scope>
    <source>
        <strain evidence="7">N2F9704</strain>
    </source>
</reference>
<dbReference type="NCBIfam" id="NF002627">
    <property type="entry name" value="PRK02290.1-5"/>
    <property type="match status" value="1"/>
</dbReference>
<organism evidence="7 8">
    <name type="scientific">Methanofollis aquaemaris</name>
    <dbReference type="NCBI Taxonomy" id="126734"/>
    <lineage>
        <taxon>Archaea</taxon>
        <taxon>Methanobacteriati</taxon>
        <taxon>Methanobacteriota</taxon>
        <taxon>Stenosarchaea group</taxon>
        <taxon>Methanomicrobia</taxon>
        <taxon>Methanomicrobiales</taxon>
        <taxon>Methanomicrobiaceae</taxon>
        <taxon>Methanofollis</taxon>
    </lineage>
</organism>
<evidence type="ECO:0000256" key="2">
    <source>
        <dbReference type="ARBA" id="ARBA00023002"/>
    </source>
</evidence>